<dbReference type="Proteomes" id="UP000219994">
    <property type="component" value="Unassembled WGS sequence"/>
</dbReference>
<dbReference type="GO" id="GO:0016787">
    <property type="term" value="F:hydrolase activity"/>
    <property type="evidence" value="ECO:0007669"/>
    <property type="project" value="InterPro"/>
</dbReference>
<evidence type="ECO:0000313" key="3">
    <source>
        <dbReference type="EMBL" id="PDQ35024.1"/>
    </source>
</evidence>
<reference evidence="4" key="1">
    <citation type="submission" date="2017-03" db="EMBL/GenBank/DDBJ databases">
        <authorList>
            <person name="Lund M.B."/>
        </authorList>
    </citation>
    <scope>NUCLEOTIDE SEQUENCE [LARGE SCALE GENOMIC DNA]</scope>
</reference>
<sequence>MKNCTCRACKRTEHLLQDIQIKMTDQRENITKFGSWIDRCLVSFRTERCLFSSNWPVGHLVSPYDAIMFIYRRSLAVLSTDDQAAICSKNAKQLYGFNKTTSTTRSDRRILSGEHNPL</sequence>
<comment type="similarity">
    <text evidence="1">Belongs to the metallo-dependent hydrolases superfamily.</text>
</comment>
<dbReference type="AlphaFoldDB" id="A0A2A6FQ71"/>
<dbReference type="PANTHER" id="PTHR43569">
    <property type="entry name" value="AMIDOHYDROLASE"/>
    <property type="match status" value="1"/>
</dbReference>
<organism evidence="3 4">
    <name type="scientific">Candidatus Lumbricidiphila eiseniae</name>
    <dbReference type="NCBI Taxonomy" id="1969409"/>
    <lineage>
        <taxon>Bacteria</taxon>
        <taxon>Bacillati</taxon>
        <taxon>Actinomycetota</taxon>
        <taxon>Actinomycetes</taxon>
        <taxon>Micrococcales</taxon>
        <taxon>Microbacteriaceae</taxon>
        <taxon>Candidatus Lumbricidiphila</taxon>
    </lineage>
</organism>
<dbReference type="Gene3D" id="3.20.20.140">
    <property type="entry name" value="Metal-dependent hydrolases"/>
    <property type="match status" value="1"/>
</dbReference>
<dbReference type="InterPro" id="IPR052350">
    <property type="entry name" value="Metallo-dep_Lactonases"/>
</dbReference>
<evidence type="ECO:0000259" key="2">
    <source>
        <dbReference type="Pfam" id="PF04909"/>
    </source>
</evidence>
<evidence type="ECO:0000256" key="1">
    <source>
        <dbReference type="ARBA" id="ARBA00038310"/>
    </source>
</evidence>
<dbReference type="Pfam" id="PF04909">
    <property type="entry name" value="Amidohydro_2"/>
    <property type="match status" value="1"/>
</dbReference>
<feature type="domain" description="Amidohydrolase-related" evidence="2">
    <location>
        <begin position="37"/>
        <end position="97"/>
    </location>
</feature>
<name>A0A2A6FQ71_9MICO</name>
<dbReference type="InterPro" id="IPR032466">
    <property type="entry name" value="Metal_Hydrolase"/>
</dbReference>
<accession>A0A2A6FQ71</accession>
<dbReference type="PANTHER" id="PTHR43569:SF2">
    <property type="entry name" value="AMIDOHYDROLASE-RELATED DOMAIN-CONTAINING PROTEIN"/>
    <property type="match status" value="1"/>
</dbReference>
<dbReference type="SUPFAM" id="SSF51556">
    <property type="entry name" value="Metallo-dependent hydrolases"/>
    <property type="match status" value="1"/>
</dbReference>
<dbReference type="EMBL" id="NAEP01000042">
    <property type="protein sequence ID" value="PDQ35024.1"/>
    <property type="molecule type" value="Genomic_DNA"/>
</dbReference>
<dbReference type="InterPro" id="IPR006680">
    <property type="entry name" value="Amidohydro-rel"/>
</dbReference>
<comment type="caution">
    <text evidence="3">The sequence shown here is derived from an EMBL/GenBank/DDBJ whole genome shotgun (WGS) entry which is preliminary data.</text>
</comment>
<proteinExistence type="inferred from homology"/>
<gene>
    <name evidence="3" type="ORF">B5766_08560</name>
</gene>
<protein>
    <recommendedName>
        <fullName evidence="2">Amidohydrolase-related domain-containing protein</fullName>
    </recommendedName>
</protein>
<evidence type="ECO:0000313" key="4">
    <source>
        <dbReference type="Proteomes" id="UP000219994"/>
    </source>
</evidence>